<keyword evidence="3" id="KW-1185">Reference proteome</keyword>
<protein>
    <submittedName>
        <fullName evidence="2">STAS domain-containing protein</fullName>
    </submittedName>
</protein>
<evidence type="ECO:0000313" key="2">
    <source>
        <dbReference type="EMBL" id="SIS30287.1"/>
    </source>
</evidence>
<dbReference type="PROSITE" id="PS50801">
    <property type="entry name" value="STAS"/>
    <property type="match status" value="1"/>
</dbReference>
<dbReference type="InterPro" id="IPR002645">
    <property type="entry name" value="STAS_dom"/>
</dbReference>
<dbReference type="InterPro" id="IPR036513">
    <property type="entry name" value="STAS_dom_sf"/>
</dbReference>
<name>A0A1N7HZL7_9FLAO</name>
<proteinExistence type="predicted"/>
<gene>
    <name evidence="2" type="ORF">SAMN05421639_101816</name>
</gene>
<feature type="domain" description="STAS" evidence="1">
    <location>
        <begin position="26"/>
        <end position="143"/>
    </location>
</feature>
<dbReference type="AlphaFoldDB" id="A0A1N7HZL7"/>
<accession>A0A1N7HZL7</accession>
<dbReference type="EMBL" id="FTNY01000001">
    <property type="protein sequence ID" value="SIS30287.1"/>
    <property type="molecule type" value="Genomic_DNA"/>
</dbReference>
<reference evidence="3" key="1">
    <citation type="submission" date="2017-01" db="EMBL/GenBank/DDBJ databases">
        <authorList>
            <person name="Varghese N."/>
            <person name="Submissions S."/>
        </authorList>
    </citation>
    <scope>NUCLEOTIDE SEQUENCE [LARGE SCALE GENOMIC DNA]</scope>
    <source>
        <strain evidence="3">DSM 17126</strain>
    </source>
</reference>
<evidence type="ECO:0000259" key="1">
    <source>
        <dbReference type="PROSITE" id="PS50801"/>
    </source>
</evidence>
<dbReference type="Proteomes" id="UP000186373">
    <property type="component" value="Unassembled WGS sequence"/>
</dbReference>
<sequence>MSKWQHYIRNYIRIRKFFPFNNFKEFYNETRYREKYSKIIEPCADFRLIDNPVEVIKTIAELKSLAKNVKIHRVIIDLTNIINIDIGAISLMLSSVKELRNHKIRVSGTQPLDEDVLDFIIKSGFFGNMSNVSPHINNTLQSHKKNNKNTLIIADCNTKGRGQLIGTNIKQIRKLLLGVENHYQPLYTILMEMNANAFEHAYNDNKKHWVLGINFDEKSKKVFVTFTDNGLGIIQQLNLKRSTRVKEFISDFAKLKTPDVFNNGILLQKVFDKIYNSRFKSQINRNRGLPTIKDKNIKNQIKNLICITNNVYLDLTTDKYIILDDDFTGTFYYLELEAENF</sequence>
<evidence type="ECO:0000313" key="3">
    <source>
        <dbReference type="Proteomes" id="UP000186373"/>
    </source>
</evidence>
<organism evidence="2 3">
    <name type="scientific">Chryseobacterium shigense</name>
    <dbReference type="NCBI Taxonomy" id="297244"/>
    <lineage>
        <taxon>Bacteria</taxon>
        <taxon>Pseudomonadati</taxon>
        <taxon>Bacteroidota</taxon>
        <taxon>Flavobacteriia</taxon>
        <taxon>Flavobacteriales</taxon>
        <taxon>Weeksellaceae</taxon>
        <taxon>Chryseobacterium group</taxon>
        <taxon>Chryseobacterium</taxon>
    </lineage>
</organism>
<dbReference type="Gene3D" id="3.30.750.24">
    <property type="entry name" value="STAS domain"/>
    <property type="match status" value="1"/>
</dbReference>